<comment type="similarity">
    <text evidence="1">Belongs to the CinA family.</text>
</comment>
<feature type="domain" description="MoaB/Mog" evidence="2">
    <location>
        <begin position="7"/>
        <end position="174"/>
    </location>
</feature>
<dbReference type="InterPro" id="IPR008135">
    <property type="entry name" value="Competence-induced_CinA"/>
</dbReference>
<dbReference type="Pfam" id="PF02464">
    <property type="entry name" value="CinA"/>
    <property type="match status" value="1"/>
</dbReference>
<dbReference type="Gene3D" id="3.30.70.2860">
    <property type="match status" value="1"/>
</dbReference>
<comment type="caution">
    <text evidence="3">The sequence shown here is derived from an EMBL/GenBank/DDBJ whole genome shotgun (WGS) entry which is preliminary data.</text>
</comment>
<dbReference type="Pfam" id="PF00994">
    <property type="entry name" value="MoCF_biosynth"/>
    <property type="match status" value="1"/>
</dbReference>
<evidence type="ECO:0000313" key="4">
    <source>
        <dbReference type="Proteomes" id="UP001228376"/>
    </source>
</evidence>
<dbReference type="NCBIfam" id="NF001813">
    <property type="entry name" value="PRK00549.1"/>
    <property type="match status" value="1"/>
</dbReference>
<dbReference type="InterPro" id="IPR041424">
    <property type="entry name" value="CinA_KH"/>
</dbReference>
<dbReference type="SUPFAM" id="SSF142433">
    <property type="entry name" value="CinA-like"/>
    <property type="match status" value="1"/>
</dbReference>
<sequence>MTGTKAEIIAVGTELLLGQIANTNAQWISKQLAELGIDVHHHEVVGDNLGRVEAVFQLASQRSDIIIVTGGLGPTDDDLTREAFQLVSGLEMHEHKPSMDKIVAYFQKQARTMTPNNRKQARIFKGAEVLPNNVGMAPGMIVSHHQKTWIFMPGVPKEMKAMFSDNVVPYLKEKFEQKNIIRSLVLNFSGIGESQLEHELIDLIRKQKNPTIAPLAQEYGVTLRLTAKEKTKEKAEQLLTNMKATILDRVGEYYYGDNAISLEEKVVSTLKEKKWRIASAESLTGGMFAETITSVAGSSAAFRGSVVSYDPIVKREILHVSEKTIKQFGTVSKSCASEMAANAAKLLQADIGISFTGVAGPDSLEGNPVGTVFIGLANSKGIIKVEECHFAGSRQDVRNKSVKKGLEILMKYLNA</sequence>
<evidence type="ECO:0000313" key="3">
    <source>
        <dbReference type="EMBL" id="MDY0405814.1"/>
    </source>
</evidence>
<accession>A0ABU5CHI3</accession>
<dbReference type="CDD" id="cd00885">
    <property type="entry name" value="cinA"/>
    <property type="match status" value="1"/>
</dbReference>
<dbReference type="NCBIfam" id="TIGR00200">
    <property type="entry name" value="cinA_nterm"/>
    <property type="match status" value="1"/>
</dbReference>
<keyword evidence="4" id="KW-1185">Reference proteome</keyword>
<dbReference type="Proteomes" id="UP001228376">
    <property type="component" value="Unassembled WGS sequence"/>
</dbReference>
<dbReference type="HAMAP" id="MF_00226_B">
    <property type="entry name" value="CinA_B"/>
    <property type="match status" value="1"/>
</dbReference>
<evidence type="ECO:0000256" key="1">
    <source>
        <dbReference type="HAMAP-Rule" id="MF_00226"/>
    </source>
</evidence>
<reference evidence="3 4" key="1">
    <citation type="submission" date="2023-10" db="EMBL/GenBank/DDBJ databases">
        <title>179-bfca-hs.</title>
        <authorList>
            <person name="Miliotis G."/>
            <person name="Sengupta P."/>
            <person name="Hameed A."/>
            <person name="Chuvochina M."/>
            <person name="Mcdonagh F."/>
            <person name="Simpson A.C."/>
            <person name="Singh N.K."/>
            <person name="Rekha P.D."/>
            <person name="Raman K."/>
            <person name="Hugenholtz P."/>
            <person name="Venkateswaran K."/>
        </authorList>
    </citation>
    <scope>NUCLEOTIDE SEQUENCE [LARGE SCALE GENOMIC DNA]</scope>
    <source>
        <strain evidence="3 4">179-BFC-A-HS</strain>
    </source>
</reference>
<dbReference type="InterPro" id="IPR008136">
    <property type="entry name" value="CinA_C"/>
</dbReference>
<dbReference type="NCBIfam" id="TIGR00177">
    <property type="entry name" value="molyb_syn"/>
    <property type="match status" value="1"/>
</dbReference>
<dbReference type="EMBL" id="JAROCA020000001">
    <property type="protein sequence ID" value="MDY0405814.1"/>
    <property type="molecule type" value="Genomic_DNA"/>
</dbReference>
<dbReference type="PANTHER" id="PTHR13939:SF0">
    <property type="entry name" value="NMN AMIDOHYDROLASE-LIKE PROTEIN YFAY"/>
    <property type="match status" value="1"/>
</dbReference>
<protein>
    <recommendedName>
        <fullName evidence="1">Putative competence-damage inducible protein</fullName>
    </recommendedName>
</protein>
<dbReference type="InterPro" id="IPR036425">
    <property type="entry name" value="MoaB/Mog-like_dom_sf"/>
</dbReference>
<name>A0ABU5CHI3_9BACI</name>
<dbReference type="RefSeq" id="WP_306066455.1">
    <property type="nucleotide sequence ID" value="NZ_JAROCA020000001.1"/>
</dbReference>
<proteinExistence type="inferred from homology"/>
<organism evidence="3 4">
    <name type="scientific">Tigheibacillus jepli</name>
    <dbReference type="NCBI Taxonomy" id="3035914"/>
    <lineage>
        <taxon>Bacteria</taxon>
        <taxon>Bacillati</taxon>
        <taxon>Bacillota</taxon>
        <taxon>Bacilli</taxon>
        <taxon>Bacillales</taxon>
        <taxon>Bacillaceae</taxon>
        <taxon>Tigheibacillus</taxon>
    </lineage>
</organism>
<gene>
    <name evidence="1" type="primary">cinA</name>
    <name evidence="3" type="ORF">P5G51_010790</name>
</gene>
<dbReference type="PIRSF" id="PIRSF006728">
    <property type="entry name" value="CinA"/>
    <property type="match status" value="1"/>
</dbReference>
<evidence type="ECO:0000259" key="2">
    <source>
        <dbReference type="SMART" id="SM00852"/>
    </source>
</evidence>
<dbReference type="Pfam" id="PF18146">
    <property type="entry name" value="CinA_KH"/>
    <property type="match status" value="1"/>
</dbReference>
<dbReference type="NCBIfam" id="TIGR00199">
    <property type="entry name" value="PncC_domain"/>
    <property type="match status" value="1"/>
</dbReference>
<dbReference type="Gene3D" id="3.90.950.20">
    <property type="entry name" value="CinA-like"/>
    <property type="match status" value="1"/>
</dbReference>
<dbReference type="SMART" id="SM00852">
    <property type="entry name" value="MoCF_biosynth"/>
    <property type="match status" value="1"/>
</dbReference>
<dbReference type="InterPro" id="IPR001453">
    <property type="entry name" value="MoaB/Mog_dom"/>
</dbReference>
<dbReference type="InterPro" id="IPR036653">
    <property type="entry name" value="CinA-like_C"/>
</dbReference>
<dbReference type="Gene3D" id="3.40.980.10">
    <property type="entry name" value="MoaB/Mog-like domain"/>
    <property type="match status" value="1"/>
</dbReference>
<dbReference type="SUPFAM" id="SSF53218">
    <property type="entry name" value="Molybdenum cofactor biosynthesis proteins"/>
    <property type="match status" value="1"/>
</dbReference>
<dbReference type="PANTHER" id="PTHR13939">
    <property type="entry name" value="NICOTINAMIDE-NUCLEOTIDE AMIDOHYDROLASE PNCC"/>
    <property type="match status" value="1"/>
</dbReference>
<dbReference type="InterPro" id="IPR050101">
    <property type="entry name" value="CinA"/>
</dbReference>